<organism evidence="1 2">
    <name type="scientific">Arenicella xantha</name>
    <dbReference type="NCBI Taxonomy" id="644221"/>
    <lineage>
        <taxon>Bacteria</taxon>
        <taxon>Pseudomonadati</taxon>
        <taxon>Pseudomonadota</taxon>
        <taxon>Gammaproteobacteria</taxon>
        <taxon>Arenicellales</taxon>
        <taxon>Arenicellaceae</taxon>
        <taxon>Arenicella</taxon>
    </lineage>
</organism>
<dbReference type="AlphaFoldDB" id="A0A395JR11"/>
<gene>
    <name evidence="1" type="ORF">DFR28_101270</name>
</gene>
<comment type="caution">
    <text evidence="1">The sequence shown here is derived from an EMBL/GenBank/DDBJ whole genome shotgun (WGS) entry which is preliminary data.</text>
</comment>
<reference evidence="1 2" key="1">
    <citation type="submission" date="2018-06" db="EMBL/GenBank/DDBJ databases">
        <title>Genomic Encyclopedia of Type Strains, Phase IV (KMG-IV): sequencing the most valuable type-strain genomes for metagenomic binning, comparative biology and taxonomic classification.</title>
        <authorList>
            <person name="Goeker M."/>
        </authorList>
    </citation>
    <scope>NUCLEOTIDE SEQUENCE [LARGE SCALE GENOMIC DNA]</scope>
    <source>
        <strain evidence="1 2">DSM 24032</strain>
    </source>
</reference>
<sequence length="281" mass="29361">MQDLLFFAREAEWMLFGVGALHRIIHVDGASVSILNFTISYGFVEHVNYLDDQELGGGVYASNGASVRVGRCIIRNNRADIGGGLGADMSSALSIYASLVGENSAVAGGGVGAIDSSQVYIFSEAVIDNNHATELGGGIGMRTYGRLQISRNSRITNNRVYANPDDFSGMGTVSPPITEGGGIYISNSLSEISESIIENNLSEGIDTVFNEHVTLRRGFGGGVHLDSGTLTVLDTELRGNSAATGGSFAIYAGSDAASGTISESTVADNIAQNTNVVTFCL</sequence>
<evidence type="ECO:0008006" key="3">
    <source>
        <dbReference type="Google" id="ProtNLM"/>
    </source>
</evidence>
<dbReference type="InParanoid" id="A0A395JR11"/>
<dbReference type="Proteomes" id="UP000253083">
    <property type="component" value="Unassembled WGS sequence"/>
</dbReference>
<protein>
    <recommendedName>
        <fullName evidence="3">Parallel beta helix pectate lyase-like protein</fullName>
    </recommendedName>
</protein>
<name>A0A395JR11_9GAMM</name>
<dbReference type="PANTHER" id="PTHR11319:SF35">
    <property type="entry name" value="OUTER MEMBRANE PROTEIN PMPC-RELATED"/>
    <property type="match status" value="1"/>
</dbReference>
<proteinExistence type="predicted"/>
<evidence type="ECO:0000313" key="2">
    <source>
        <dbReference type="Proteomes" id="UP000253083"/>
    </source>
</evidence>
<keyword evidence="2" id="KW-1185">Reference proteome</keyword>
<dbReference type="InterPro" id="IPR011050">
    <property type="entry name" value="Pectin_lyase_fold/virulence"/>
</dbReference>
<accession>A0A395JR11</accession>
<dbReference type="EMBL" id="QNRT01000001">
    <property type="protein sequence ID" value="RBP52886.1"/>
    <property type="molecule type" value="Genomic_DNA"/>
</dbReference>
<evidence type="ECO:0000313" key="1">
    <source>
        <dbReference type="EMBL" id="RBP52886.1"/>
    </source>
</evidence>
<dbReference type="SUPFAM" id="SSF51126">
    <property type="entry name" value="Pectin lyase-like"/>
    <property type="match status" value="1"/>
</dbReference>
<dbReference type="PANTHER" id="PTHR11319">
    <property type="entry name" value="G PROTEIN-COUPLED RECEPTOR-RELATED"/>
    <property type="match status" value="1"/>
</dbReference>